<accession>A0A1E3I1V5</accession>
<organism evidence="1 2">
    <name type="scientific">Cryptococcus amylolentus CBS 6039</name>
    <dbReference type="NCBI Taxonomy" id="1295533"/>
    <lineage>
        <taxon>Eukaryota</taxon>
        <taxon>Fungi</taxon>
        <taxon>Dikarya</taxon>
        <taxon>Basidiomycota</taxon>
        <taxon>Agaricomycotina</taxon>
        <taxon>Tremellomycetes</taxon>
        <taxon>Tremellales</taxon>
        <taxon>Cryptococcaceae</taxon>
        <taxon>Cryptococcus</taxon>
    </lineage>
</organism>
<sequence>MPPAVAASPIYNIQAINTLLASPVPQPLTSRIQLLSAKIHLLTNDPPSDPLSVLRTRRELGELYLKEKHDVKAAEIELSMVQRECKGIVKRIARERRLAQEGKTAIKSQDEVMRDEEMESSAVNLRVESMRLLVQVEEELGREGRAETWRKLIQDAGKTI</sequence>
<dbReference type="EMBL" id="AWGJ01000003">
    <property type="protein sequence ID" value="ODN81821.1"/>
    <property type="molecule type" value="Genomic_DNA"/>
</dbReference>
<keyword evidence="2" id="KW-1185">Reference proteome</keyword>
<gene>
    <name evidence="1" type="ORF">L202_02185</name>
</gene>
<proteinExistence type="predicted"/>
<protein>
    <submittedName>
        <fullName evidence="1">Uncharacterized protein</fullName>
    </submittedName>
</protein>
<reference evidence="1 2" key="1">
    <citation type="submission" date="2016-06" db="EMBL/GenBank/DDBJ databases">
        <title>Evolution of pathogenesis and genome organization in the Tremellales.</title>
        <authorList>
            <person name="Cuomo C."/>
            <person name="Litvintseva A."/>
            <person name="Heitman J."/>
            <person name="Chen Y."/>
            <person name="Sun S."/>
            <person name="Springer D."/>
            <person name="Dromer F."/>
            <person name="Young S."/>
            <person name="Zeng Q."/>
            <person name="Chapman S."/>
            <person name="Gujja S."/>
            <person name="Saif S."/>
            <person name="Birren B."/>
        </authorList>
    </citation>
    <scope>NUCLEOTIDE SEQUENCE [LARGE SCALE GENOMIC DNA]</scope>
    <source>
        <strain evidence="1 2">CBS 6039</strain>
    </source>
</reference>
<dbReference type="RefSeq" id="XP_018996140.1">
    <property type="nucleotide sequence ID" value="XM_019135737.1"/>
</dbReference>
<dbReference type="Proteomes" id="UP000094065">
    <property type="component" value="Unassembled WGS sequence"/>
</dbReference>
<name>A0A1E3I1V5_9TREE</name>
<dbReference type="AlphaFoldDB" id="A0A1E3I1V5"/>
<evidence type="ECO:0000313" key="2">
    <source>
        <dbReference type="Proteomes" id="UP000094065"/>
    </source>
</evidence>
<dbReference type="OrthoDB" id="2570597at2759"/>
<evidence type="ECO:0000313" key="1">
    <source>
        <dbReference type="EMBL" id="ODN81821.1"/>
    </source>
</evidence>
<comment type="caution">
    <text evidence="1">The sequence shown here is derived from an EMBL/GenBank/DDBJ whole genome shotgun (WGS) entry which is preliminary data.</text>
</comment>
<dbReference type="GeneID" id="30153494"/>